<evidence type="ECO:0000313" key="3">
    <source>
        <dbReference type="Proteomes" id="UP000076532"/>
    </source>
</evidence>
<evidence type="ECO:0000256" key="1">
    <source>
        <dbReference type="SAM" id="Coils"/>
    </source>
</evidence>
<feature type="coiled-coil region" evidence="1">
    <location>
        <begin position="55"/>
        <end position="96"/>
    </location>
</feature>
<keyword evidence="1" id="KW-0175">Coiled coil</keyword>
<organism evidence="2 3">
    <name type="scientific">Athelia psychrophila</name>
    <dbReference type="NCBI Taxonomy" id="1759441"/>
    <lineage>
        <taxon>Eukaryota</taxon>
        <taxon>Fungi</taxon>
        <taxon>Dikarya</taxon>
        <taxon>Basidiomycota</taxon>
        <taxon>Agaricomycotina</taxon>
        <taxon>Agaricomycetes</taxon>
        <taxon>Agaricomycetidae</taxon>
        <taxon>Atheliales</taxon>
        <taxon>Atheliaceae</taxon>
        <taxon>Athelia</taxon>
    </lineage>
</organism>
<dbReference type="Proteomes" id="UP000076532">
    <property type="component" value="Unassembled WGS sequence"/>
</dbReference>
<sequence length="163" mass="16962">MSEPIAAHPAGPGPSSGYSGEVVDPGFILSGLELGEHTTREAARAALLEHAGTKVQALREGLAEARHAYAFLEQQMQATEEDISRRERTVARAEAAERYFQLALADEALAAGADAVCVQSQGSGGGDQKVLLLSGAPERIDQVLREETASSCAPPSASVPAIP</sequence>
<protein>
    <submittedName>
        <fullName evidence="2">Uncharacterized protein</fullName>
    </submittedName>
</protein>
<name>A0A166REH1_9AGAM</name>
<keyword evidence="3" id="KW-1185">Reference proteome</keyword>
<gene>
    <name evidence="2" type="ORF">FIBSPDRAFT_853005</name>
</gene>
<proteinExistence type="predicted"/>
<accession>A0A166REH1</accession>
<evidence type="ECO:0000313" key="2">
    <source>
        <dbReference type="EMBL" id="KZP28185.1"/>
    </source>
</evidence>
<reference evidence="2 3" key="1">
    <citation type="journal article" date="2016" name="Mol. Biol. Evol.">
        <title>Comparative Genomics of Early-Diverging Mushroom-Forming Fungi Provides Insights into the Origins of Lignocellulose Decay Capabilities.</title>
        <authorList>
            <person name="Nagy L.G."/>
            <person name="Riley R."/>
            <person name="Tritt A."/>
            <person name="Adam C."/>
            <person name="Daum C."/>
            <person name="Floudas D."/>
            <person name="Sun H."/>
            <person name="Yadav J.S."/>
            <person name="Pangilinan J."/>
            <person name="Larsson K.H."/>
            <person name="Matsuura K."/>
            <person name="Barry K."/>
            <person name="Labutti K."/>
            <person name="Kuo R."/>
            <person name="Ohm R.A."/>
            <person name="Bhattacharya S.S."/>
            <person name="Shirouzu T."/>
            <person name="Yoshinaga Y."/>
            <person name="Martin F.M."/>
            <person name="Grigoriev I.V."/>
            <person name="Hibbett D.S."/>
        </authorList>
    </citation>
    <scope>NUCLEOTIDE SEQUENCE [LARGE SCALE GENOMIC DNA]</scope>
    <source>
        <strain evidence="2 3">CBS 109695</strain>
    </source>
</reference>
<dbReference type="EMBL" id="KV417505">
    <property type="protein sequence ID" value="KZP28185.1"/>
    <property type="molecule type" value="Genomic_DNA"/>
</dbReference>
<dbReference type="AlphaFoldDB" id="A0A166REH1"/>